<dbReference type="AlphaFoldDB" id="A0A1S2VJM8"/>
<protein>
    <recommendedName>
        <fullName evidence="3">SprB repeat-containing protein</fullName>
    </recommendedName>
</protein>
<evidence type="ECO:0000313" key="2">
    <source>
        <dbReference type="Proteomes" id="UP000181790"/>
    </source>
</evidence>
<accession>A0A1S2VJM8</accession>
<evidence type="ECO:0000313" key="1">
    <source>
        <dbReference type="EMBL" id="OIN58590.1"/>
    </source>
</evidence>
<dbReference type="Proteomes" id="UP000181790">
    <property type="component" value="Unassembled WGS sequence"/>
</dbReference>
<proteinExistence type="predicted"/>
<reference evidence="1 2" key="1">
    <citation type="submission" date="2016-10" db="EMBL/GenBank/DDBJ databases">
        <title>Arsenicibacter rosenii gen. nov., sp. nov., an efficient arsenic-methylating bacterium isolated from an arsenic-contaminated paddy soil.</title>
        <authorList>
            <person name="Huang K."/>
        </authorList>
    </citation>
    <scope>NUCLEOTIDE SEQUENCE [LARGE SCALE GENOMIC DNA]</scope>
    <source>
        <strain evidence="1 2">SM-1</strain>
    </source>
</reference>
<keyword evidence="2" id="KW-1185">Reference proteome</keyword>
<sequence>MTLFKTKVPERYFCLLVYWFFPITLLAQTEPAGGQTNNDSLFLLPAEQFEILYSSQNIRCKNDSTGAISLYILGGYEPYQYNWSDGITTQNRTTLAAGTYSVTVTDAVNTSQTLSVSIDPGISPEPTFRTIAATCAGGAANQDGQLVLASFSATDRYDFSQGATYTGSADAPGTLPVIPADGIINRNQPNPAATQAYTVRVFNERGCFTDVTAALPATSCQCQTSVCVPITIRRLR</sequence>
<comment type="caution">
    <text evidence="1">The sequence shown here is derived from an EMBL/GenBank/DDBJ whole genome shotgun (WGS) entry which is preliminary data.</text>
</comment>
<organism evidence="1 2">
    <name type="scientific">Arsenicibacter rosenii</name>
    <dbReference type="NCBI Taxonomy" id="1750698"/>
    <lineage>
        <taxon>Bacteria</taxon>
        <taxon>Pseudomonadati</taxon>
        <taxon>Bacteroidota</taxon>
        <taxon>Cytophagia</taxon>
        <taxon>Cytophagales</taxon>
        <taxon>Spirosomataceae</taxon>
        <taxon>Arsenicibacter</taxon>
    </lineage>
</organism>
<gene>
    <name evidence="1" type="ORF">BLX24_13540</name>
</gene>
<dbReference type="EMBL" id="MORL01000006">
    <property type="protein sequence ID" value="OIN58590.1"/>
    <property type="molecule type" value="Genomic_DNA"/>
</dbReference>
<evidence type="ECO:0008006" key="3">
    <source>
        <dbReference type="Google" id="ProtNLM"/>
    </source>
</evidence>
<name>A0A1S2VJM8_9BACT</name>
<dbReference type="OrthoDB" id="955534at2"/>
<dbReference type="Gene3D" id="2.60.40.740">
    <property type="match status" value="1"/>
</dbReference>